<dbReference type="SFLD" id="SFLDS00029">
    <property type="entry name" value="Radical_SAM"/>
    <property type="match status" value="1"/>
</dbReference>
<dbReference type="InterPro" id="IPR013848">
    <property type="entry name" value="Methylthiotransferase_N"/>
</dbReference>
<comment type="similarity">
    <text evidence="12">Belongs to the methylthiotransferase family. MiaB subfamily.</text>
</comment>
<keyword evidence="12" id="KW-0963">Cytoplasm</keyword>
<proteinExistence type="inferred from homology"/>
<dbReference type="PANTHER" id="PTHR43020:SF2">
    <property type="entry name" value="MITOCHONDRIAL TRNA METHYLTHIOTRANSFERASE CDK5RAP1"/>
    <property type="match status" value="1"/>
</dbReference>
<reference evidence="16" key="2">
    <citation type="journal article" date="2021" name="Microbiome">
        <title>Successional dynamics and alternative stable states in a saline activated sludge microbial community over 9 years.</title>
        <authorList>
            <person name="Wang Y."/>
            <person name="Ye J."/>
            <person name="Ju F."/>
            <person name="Liu L."/>
            <person name="Boyd J.A."/>
            <person name="Deng Y."/>
            <person name="Parks D.H."/>
            <person name="Jiang X."/>
            <person name="Yin X."/>
            <person name="Woodcroft B.J."/>
            <person name="Tyson G.W."/>
            <person name="Hugenholtz P."/>
            <person name="Polz M.F."/>
            <person name="Zhang T."/>
        </authorList>
    </citation>
    <scope>NUCLEOTIDE SEQUENCE</scope>
    <source>
        <strain evidence="16">HKST-UBA01</strain>
    </source>
</reference>
<dbReference type="AlphaFoldDB" id="A0A956RP51"/>
<feature type="domain" description="TRAM" evidence="13">
    <location>
        <begin position="370"/>
        <end position="432"/>
    </location>
</feature>
<name>A0A956RP51_UNCEI</name>
<organism evidence="16 17">
    <name type="scientific">Eiseniibacteriota bacterium</name>
    <dbReference type="NCBI Taxonomy" id="2212470"/>
    <lineage>
        <taxon>Bacteria</taxon>
        <taxon>Candidatus Eiseniibacteriota</taxon>
    </lineage>
</organism>
<evidence type="ECO:0000313" key="17">
    <source>
        <dbReference type="Proteomes" id="UP000697710"/>
    </source>
</evidence>
<dbReference type="InterPro" id="IPR006463">
    <property type="entry name" value="MiaB_methiolase"/>
</dbReference>
<reference evidence="16" key="1">
    <citation type="submission" date="2020-04" db="EMBL/GenBank/DDBJ databases">
        <authorList>
            <person name="Zhang T."/>
        </authorList>
    </citation>
    <scope>NUCLEOTIDE SEQUENCE</scope>
    <source>
        <strain evidence="16">HKST-UBA01</strain>
    </source>
</reference>
<dbReference type="PANTHER" id="PTHR43020">
    <property type="entry name" value="CDK5 REGULATORY SUBUNIT-ASSOCIATED PROTEIN 1"/>
    <property type="match status" value="1"/>
</dbReference>
<dbReference type="InterPro" id="IPR058240">
    <property type="entry name" value="rSAM_sf"/>
</dbReference>
<evidence type="ECO:0000256" key="2">
    <source>
        <dbReference type="ARBA" id="ARBA00022485"/>
    </source>
</evidence>
<feature type="binding site" evidence="12">
    <location>
        <position position="47"/>
    </location>
    <ligand>
        <name>[4Fe-4S] cluster</name>
        <dbReference type="ChEBI" id="CHEBI:49883"/>
        <label>1</label>
    </ligand>
</feature>
<evidence type="ECO:0000259" key="13">
    <source>
        <dbReference type="PROSITE" id="PS50926"/>
    </source>
</evidence>
<evidence type="ECO:0000256" key="11">
    <source>
        <dbReference type="ARBA" id="ARBA00081141"/>
    </source>
</evidence>
<dbReference type="FunFam" id="3.40.50.12160:FF:000003">
    <property type="entry name" value="CDK5 regulatory subunit-associated protein 1"/>
    <property type="match status" value="1"/>
</dbReference>
<dbReference type="FunFam" id="3.80.30.20:FF:000001">
    <property type="entry name" value="tRNA-2-methylthio-N(6)-dimethylallyladenosine synthase 2"/>
    <property type="match status" value="1"/>
</dbReference>
<dbReference type="NCBIfam" id="TIGR01574">
    <property type="entry name" value="miaB-methiolase"/>
    <property type="match status" value="1"/>
</dbReference>
<dbReference type="GO" id="GO:0051539">
    <property type="term" value="F:4 iron, 4 sulfur cluster binding"/>
    <property type="evidence" value="ECO:0007669"/>
    <property type="project" value="UniProtKB-UniRule"/>
</dbReference>
<comment type="function">
    <text evidence="1 12">Catalyzes the methylthiolation of N6-(dimethylallyl)adenosine (i(6)A), leading to the formation of 2-methylthio-N6-(dimethylallyl)adenosine (ms(2)i(6)A) at position 37 in tRNAs that read codons beginning with uridine.</text>
</comment>
<dbReference type="HAMAP" id="MF_01864">
    <property type="entry name" value="tRNA_metthiotr_MiaB"/>
    <property type="match status" value="1"/>
</dbReference>
<dbReference type="Pfam" id="PF04055">
    <property type="entry name" value="Radical_SAM"/>
    <property type="match status" value="1"/>
</dbReference>
<gene>
    <name evidence="12 16" type="primary">miaB</name>
    <name evidence="16" type="ORF">KC729_05210</name>
</gene>
<evidence type="ECO:0000259" key="14">
    <source>
        <dbReference type="PROSITE" id="PS51449"/>
    </source>
</evidence>
<feature type="binding site" evidence="12">
    <location>
        <position position="159"/>
    </location>
    <ligand>
        <name>[4Fe-4S] cluster</name>
        <dbReference type="ChEBI" id="CHEBI:49883"/>
        <label>2</label>
        <note>4Fe-4S-S-AdoMet</note>
    </ligand>
</feature>
<feature type="binding site" evidence="12">
    <location>
        <position position="152"/>
    </location>
    <ligand>
        <name>[4Fe-4S] cluster</name>
        <dbReference type="ChEBI" id="CHEBI:49883"/>
        <label>2</label>
        <note>4Fe-4S-S-AdoMet</note>
    </ligand>
</feature>
<dbReference type="PROSITE" id="PS01278">
    <property type="entry name" value="MTTASE_RADICAL"/>
    <property type="match status" value="1"/>
</dbReference>
<dbReference type="Pfam" id="PF01938">
    <property type="entry name" value="TRAM"/>
    <property type="match status" value="1"/>
</dbReference>
<dbReference type="Pfam" id="PF00919">
    <property type="entry name" value="UPF0004"/>
    <property type="match status" value="1"/>
</dbReference>
<dbReference type="InterPro" id="IPR023404">
    <property type="entry name" value="rSAM_horseshoe"/>
</dbReference>
<evidence type="ECO:0000313" key="16">
    <source>
        <dbReference type="EMBL" id="MCA9727062.1"/>
    </source>
</evidence>
<comment type="catalytic activity">
    <reaction evidence="12">
        <text>N(6)-dimethylallyladenosine(37) in tRNA + (sulfur carrier)-SH + AH2 + 2 S-adenosyl-L-methionine = 2-methylsulfanyl-N(6)-dimethylallyladenosine(37) in tRNA + (sulfur carrier)-H + 5'-deoxyadenosine + L-methionine + A + S-adenosyl-L-homocysteine + 2 H(+)</text>
        <dbReference type="Rhea" id="RHEA:37067"/>
        <dbReference type="Rhea" id="RHEA-COMP:10375"/>
        <dbReference type="Rhea" id="RHEA-COMP:10376"/>
        <dbReference type="Rhea" id="RHEA-COMP:14737"/>
        <dbReference type="Rhea" id="RHEA-COMP:14739"/>
        <dbReference type="ChEBI" id="CHEBI:13193"/>
        <dbReference type="ChEBI" id="CHEBI:15378"/>
        <dbReference type="ChEBI" id="CHEBI:17319"/>
        <dbReference type="ChEBI" id="CHEBI:17499"/>
        <dbReference type="ChEBI" id="CHEBI:29917"/>
        <dbReference type="ChEBI" id="CHEBI:57844"/>
        <dbReference type="ChEBI" id="CHEBI:57856"/>
        <dbReference type="ChEBI" id="CHEBI:59789"/>
        <dbReference type="ChEBI" id="CHEBI:64428"/>
        <dbReference type="ChEBI" id="CHEBI:74415"/>
        <dbReference type="ChEBI" id="CHEBI:74417"/>
        <dbReference type="EC" id="2.8.4.3"/>
    </reaction>
</comment>
<dbReference type="PROSITE" id="PS51449">
    <property type="entry name" value="MTTASE_N"/>
    <property type="match status" value="1"/>
</dbReference>
<feature type="binding site" evidence="12">
    <location>
        <position position="81"/>
    </location>
    <ligand>
        <name>[4Fe-4S] cluster</name>
        <dbReference type="ChEBI" id="CHEBI:49883"/>
        <label>1</label>
    </ligand>
</feature>
<dbReference type="SFLD" id="SFLDG01082">
    <property type="entry name" value="B12-binding_domain_containing"/>
    <property type="match status" value="1"/>
</dbReference>
<dbReference type="PROSITE" id="PS50926">
    <property type="entry name" value="TRAM"/>
    <property type="match status" value="1"/>
</dbReference>
<dbReference type="Gene3D" id="3.80.30.20">
    <property type="entry name" value="tm_1862 like domain"/>
    <property type="match status" value="1"/>
</dbReference>
<dbReference type="SFLD" id="SFLDF00273">
    <property type="entry name" value="(dimethylallyl)adenosine_tRNA"/>
    <property type="match status" value="1"/>
</dbReference>
<keyword evidence="4 12" id="KW-0949">S-adenosyl-L-methionine</keyword>
<dbReference type="CDD" id="cd01335">
    <property type="entry name" value="Radical_SAM"/>
    <property type="match status" value="1"/>
</dbReference>
<dbReference type="PROSITE" id="PS51918">
    <property type="entry name" value="RADICAL_SAM"/>
    <property type="match status" value="1"/>
</dbReference>
<dbReference type="InterPro" id="IPR020612">
    <property type="entry name" value="Methylthiotransferase_CS"/>
</dbReference>
<dbReference type="Proteomes" id="UP000697710">
    <property type="component" value="Unassembled WGS sequence"/>
</dbReference>
<dbReference type="InterPro" id="IPR005839">
    <property type="entry name" value="Methylthiotransferase"/>
</dbReference>
<comment type="subcellular location">
    <subcellularLocation>
        <location evidence="12">Cytoplasm</location>
    </subcellularLocation>
</comment>
<dbReference type="GO" id="GO:0005829">
    <property type="term" value="C:cytosol"/>
    <property type="evidence" value="ECO:0007669"/>
    <property type="project" value="TreeGrafter"/>
</dbReference>
<sequence length="448" mass="50211">MKRVYIETYGCQMNVADSALMSHVLEDAGFRTTEDVQEASLVLLNTCAIRERAEDRVRARIRQLGQLKRIRPDLVLGVTGCMPKHLGKELLDRLPQVDLFLGPDSYRRLPELVEAAAQKPTLDLRLDDEDYSDLDPVSVEGVHAFVPIMRGCDRFCTFCVVPLTRGREKSLPLDDVIRQVESAVAQGARAVTLLGQTVNSWHHGAHRFVHLLDHVSRVPGLLRVRFTSPHPAEFEEEVFALMAERPGLCPQLHLPVQSGSDRMLEAMKRGHDRAQYRSLVDTIRRHLPDAGLSTDIIVAYPGESEEDFAETCSLIEEVRYDSAFLFRYSPRSGTYAHRKLRAEEIADEIAAARLQRVIELQERISHERYTRWVGRAVEVLVEGVSRRDPAHLVGKSADGKTVILPGGPEIGTLVRVEIGQATSHTLLARGVHEDDPVPGDRAVEQLEV</sequence>
<evidence type="ECO:0000256" key="6">
    <source>
        <dbReference type="ARBA" id="ARBA00023004"/>
    </source>
</evidence>
<keyword evidence="2 12" id="KW-0004">4Fe-4S</keyword>
<comment type="subunit">
    <text evidence="12">Monomer.</text>
</comment>
<comment type="cofactor">
    <cofactor evidence="12">
        <name>[4Fe-4S] cluster</name>
        <dbReference type="ChEBI" id="CHEBI:49883"/>
    </cofactor>
    <text evidence="12">Binds 2 [4Fe-4S] clusters. One cluster is coordinated with 3 cysteines and an exchangeable S-adenosyl-L-methionine.</text>
</comment>
<dbReference type="NCBIfam" id="TIGR00089">
    <property type="entry name" value="MiaB/RimO family radical SAM methylthiotransferase"/>
    <property type="match status" value="1"/>
</dbReference>
<keyword evidence="6 12" id="KW-0408">Iron</keyword>
<evidence type="ECO:0000256" key="9">
    <source>
        <dbReference type="ARBA" id="ARBA00068570"/>
    </source>
</evidence>
<dbReference type="GO" id="GO:0046872">
    <property type="term" value="F:metal ion binding"/>
    <property type="evidence" value="ECO:0007669"/>
    <property type="project" value="UniProtKB-KW"/>
</dbReference>
<dbReference type="SUPFAM" id="SSF102114">
    <property type="entry name" value="Radical SAM enzymes"/>
    <property type="match status" value="1"/>
</dbReference>
<comment type="caution">
    <text evidence="16">The sequence shown here is derived from an EMBL/GenBank/DDBJ whole genome shotgun (WGS) entry which is preliminary data.</text>
</comment>
<dbReference type="Gene3D" id="3.40.50.12160">
    <property type="entry name" value="Methylthiotransferase, N-terminal domain"/>
    <property type="match status" value="1"/>
</dbReference>
<feature type="domain" description="MTTase N-terminal" evidence="14">
    <location>
        <begin position="2"/>
        <end position="118"/>
    </location>
</feature>
<dbReference type="InterPro" id="IPR006638">
    <property type="entry name" value="Elp3/MiaA/NifB-like_rSAM"/>
</dbReference>
<evidence type="ECO:0000259" key="15">
    <source>
        <dbReference type="PROSITE" id="PS51918"/>
    </source>
</evidence>
<feature type="binding site" evidence="12">
    <location>
        <position position="11"/>
    </location>
    <ligand>
        <name>[4Fe-4S] cluster</name>
        <dbReference type="ChEBI" id="CHEBI:49883"/>
        <label>1</label>
    </ligand>
</feature>
<evidence type="ECO:0000256" key="10">
    <source>
        <dbReference type="ARBA" id="ARBA00080698"/>
    </source>
</evidence>
<dbReference type="EC" id="2.8.4.3" evidence="8 12"/>
<evidence type="ECO:0000256" key="4">
    <source>
        <dbReference type="ARBA" id="ARBA00022691"/>
    </source>
</evidence>
<evidence type="ECO:0000256" key="8">
    <source>
        <dbReference type="ARBA" id="ARBA00033765"/>
    </source>
</evidence>
<keyword evidence="3 12" id="KW-0808">Transferase</keyword>
<evidence type="ECO:0000256" key="7">
    <source>
        <dbReference type="ARBA" id="ARBA00023014"/>
    </source>
</evidence>
<evidence type="ECO:0000256" key="5">
    <source>
        <dbReference type="ARBA" id="ARBA00022723"/>
    </source>
</evidence>
<evidence type="ECO:0000256" key="12">
    <source>
        <dbReference type="HAMAP-Rule" id="MF_01864"/>
    </source>
</evidence>
<dbReference type="SFLD" id="SFLDG01061">
    <property type="entry name" value="methylthiotransferase"/>
    <property type="match status" value="1"/>
</dbReference>
<keyword evidence="5 12" id="KW-0479">Metal-binding</keyword>
<evidence type="ECO:0000256" key="3">
    <source>
        <dbReference type="ARBA" id="ARBA00022679"/>
    </source>
</evidence>
<dbReference type="InterPro" id="IPR002792">
    <property type="entry name" value="TRAM_dom"/>
</dbReference>
<dbReference type="EMBL" id="JAGQHR010000103">
    <property type="protein sequence ID" value="MCA9727062.1"/>
    <property type="molecule type" value="Genomic_DNA"/>
</dbReference>
<keyword evidence="12" id="KW-0819">tRNA processing</keyword>
<dbReference type="SMART" id="SM00729">
    <property type="entry name" value="Elp3"/>
    <property type="match status" value="1"/>
</dbReference>
<feature type="binding site" evidence="12">
    <location>
        <position position="156"/>
    </location>
    <ligand>
        <name>[4Fe-4S] cluster</name>
        <dbReference type="ChEBI" id="CHEBI:49883"/>
        <label>2</label>
        <note>4Fe-4S-S-AdoMet</note>
    </ligand>
</feature>
<dbReference type="InterPro" id="IPR007197">
    <property type="entry name" value="rSAM"/>
</dbReference>
<keyword evidence="7 12" id="KW-0411">Iron-sulfur</keyword>
<accession>A0A956RP51</accession>
<feature type="domain" description="Radical SAM core" evidence="15">
    <location>
        <begin position="138"/>
        <end position="367"/>
    </location>
</feature>
<dbReference type="GO" id="GO:0035597">
    <property type="term" value="F:tRNA-2-methylthio-N(6)-dimethylallyladenosine(37) synthase activity"/>
    <property type="evidence" value="ECO:0007669"/>
    <property type="project" value="UniProtKB-EC"/>
</dbReference>
<evidence type="ECO:0000256" key="1">
    <source>
        <dbReference type="ARBA" id="ARBA00003234"/>
    </source>
</evidence>
<protein>
    <recommendedName>
        <fullName evidence="9 12">tRNA-2-methylthio-N(6)-dimethylallyladenosine synthase</fullName>
        <ecNumber evidence="8 12">2.8.4.3</ecNumber>
    </recommendedName>
    <alternativeName>
        <fullName evidence="11 12">(Dimethylallyl)adenosine tRNA methylthiotransferase MiaB</fullName>
    </alternativeName>
    <alternativeName>
        <fullName evidence="10 12">tRNA-i(6)A37 methylthiotransferase</fullName>
    </alternativeName>
</protein>
<dbReference type="InterPro" id="IPR038135">
    <property type="entry name" value="Methylthiotransferase_N_sf"/>
</dbReference>